<evidence type="ECO:0000313" key="1">
    <source>
        <dbReference type="EMBL" id="MBO0611227.1"/>
    </source>
</evidence>
<name>A0ABS3IDX4_9MICO</name>
<dbReference type="Pfam" id="PF08012">
    <property type="entry name" value="DUF1702"/>
    <property type="match status" value="1"/>
</dbReference>
<dbReference type="InterPro" id="IPR012964">
    <property type="entry name" value="DUF1702"/>
</dbReference>
<evidence type="ECO:0000313" key="2">
    <source>
        <dbReference type="Proteomes" id="UP000664617"/>
    </source>
</evidence>
<comment type="caution">
    <text evidence="1">The sequence shown here is derived from an EMBL/GenBank/DDBJ whole genome shotgun (WGS) entry which is preliminary data.</text>
</comment>
<reference evidence="1 2" key="1">
    <citation type="submission" date="2021-03" db="EMBL/GenBank/DDBJ databases">
        <authorList>
            <person name="Xin L."/>
        </authorList>
    </citation>
    <scope>NUCLEOTIDE SEQUENCE [LARGE SCALE GENOMIC DNA]</scope>
    <source>
        <strain evidence="1 2">XHU 5031</strain>
    </source>
</reference>
<protein>
    <submittedName>
        <fullName evidence="1">DUF1702 family protein</fullName>
    </submittedName>
</protein>
<proteinExistence type="predicted"/>
<dbReference type="EMBL" id="JAFMPK010000049">
    <property type="protein sequence ID" value="MBO0611227.1"/>
    <property type="molecule type" value="Genomic_DNA"/>
</dbReference>
<accession>A0ABS3IDX4</accession>
<organism evidence="1 2">
    <name type="scientific">Myceligenerans salitolerans</name>
    <dbReference type="NCBI Taxonomy" id="1230528"/>
    <lineage>
        <taxon>Bacteria</taxon>
        <taxon>Bacillati</taxon>
        <taxon>Actinomycetota</taxon>
        <taxon>Actinomycetes</taxon>
        <taxon>Micrococcales</taxon>
        <taxon>Promicromonosporaceae</taxon>
        <taxon>Myceligenerans</taxon>
    </lineage>
</organism>
<gene>
    <name evidence="1" type="ORF">J0911_19575</name>
</gene>
<sequence>MFGRMGRLALSGVLAPDIDTVTPTARFERLTGPTAERLGRIPQTVVLGFEQLMSSRRTEQIHARLALVTPEHRGFAYEGATMAATLLDVMTPGEKGRAATVMTGPGSKHLLLNYIGIGFALAKLPRRAWRDALPDLPVSSFHPVLSWLVVDGYGFDLAYFRPDRYVTGQHRPAPYPWLDDTTGYFGRAVDQGIGRALWFMAGGVAADAETLVDSFAPDRRADLWSGVGLAATFAGGDDIASLPRRARGYADELAVGAVFAARARAAADCVPEHSERAVPALTGLDLRQAVDLADGFTGQGDATAPAYEHWREHIRSCV</sequence>
<dbReference type="RefSeq" id="WP_207277189.1">
    <property type="nucleotide sequence ID" value="NZ_JAFMPK010000049.1"/>
</dbReference>
<dbReference type="Proteomes" id="UP000664617">
    <property type="component" value="Unassembled WGS sequence"/>
</dbReference>
<keyword evidence="2" id="KW-1185">Reference proteome</keyword>
<reference evidence="2" key="2">
    <citation type="submission" date="2023-07" db="EMBL/GenBank/DDBJ databases">
        <title>Myceligenerans salitolerans sp. nov., a halotolerant actinomycete isolated from a salt lake in Xinjiang, China.</title>
        <authorList>
            <person name="Guan T."/>
        </authorList>
    </citation>
    <scope>NUCLEOTIDE SEQUENCE [LARGE SCALE GENOMIC DNA]</scope>
    <source>
        <strain evidence="2">XHU 5031</strain>
    </source>
</reference>